<feature type="domain" description="PAC" evidence="6">
    <location>
        <begin position="206"/>
        <end position="258"/>
    </location>
</feature>
<dbReference type="SUPFAM" id="SSF55785">
    <property type="entry name" value="PYP-like sensor domain (PAS domain)"/>
    <property type="match status" value="2"/>
</dbReference>
<accession>A0A495WAB9</accession>
<evidence type="ECO:0000256" key="2">
    <source>
        <dbReference type="ARBA" id="ARBA00022777"/>
    </source>
</evidence>
<dbReference type="PROSITE" id="PS50113">
    <property type="entry name" value="PAC"/>
    <property type="match status" value="1"/>
</dbReference>
<dbReference type="Gene3D" id="1.20.5.1930">
    <property type="match status" value="1"/>
</dbReference>
<dbReference type="InterPro" id="IPR036890">
    <property type="entry name" value="HATPase_C_sf"/>
</dbReference>
<keyword evidence="2" id="KW-0418">Kinase</keyword>
<dbReference type="RefSeq" id="WP_121458020.1">
    <property type="nucleotide sequence ID" value="NZ_RBXP01000014.1"/>
</dbReference>
<dbReference type="InterPro" id="IPR013656">
    <property type="entry name" value="PAS_4"/>
</dbReference>
<dbReference type="InterPro" id="IPR000014">
    <property type="entry name" value="PAS"/>
</dbReference>
<keyword evidence="4" id="KW-0175">Coiled coil</keyword>
<protein>
    <submittedName>
        <fullName evidence="7">PAS domain S-box-containing protein</fullName>
    </submittedName>
</protein>
<dbReference type="GO" id="GO:0016020">
    <property type="term" value="C:membrane"/>
    <property type="evidence" value="ECO:0007669"/>
    <property type="project" value="InterPro"/>
</dbReference>
<dbReference type="CDD" id="cd16917">
    <property type="entry name" value="HATPase_UhpB-NarQ-NarX-like"/>
    <property type="match status" value="1"/>
</dbReference>
<dbReference type="EMBL" id="RBXP01000014">
    <property type="protein sequence ID" value="RKT58656.1"/>
    <property type="molecule type" value="Genomic_DNA"/>
</dbReference>
<dbReference type="SMART" id="SM00091">
    <property type="entry name" value="PAS"/>
    <property type="match status" value="2"/>
</dbReference>
<sequence length="490" mass="54198">MPAAGVPCQRELLAILDHLPAMIGYWDRELRNRFANRAYREWLGVADADLEGRHLRELLGEARFRAKQPYIEAVLRGEPQLFERVTPAPDDGRLRHSLANYIPDTVDGEIYGFFVQVSDISEIREAERHLQLSEARYRAVLEGQTELISRLRADGSYLFVNEAYCRFFGRSRASLIGASWRPVAHADDLPMIEAALAGLSPAQPVVTVENRVFSANGELRWMQFVNRGFFDGAGRLLEIQSVGRDITERKLAELAEREANEQLERRVAERTAELRKLAVDMTLAEENERREIARDLHDDLGQLLHVVRIKLEMLGRMKLSQDGGAMLRQIELLVSDASSRVRSLTAQLSPPVLEKLGLVPALYWLAAEFGELYGLDVAVLADGEGGGFAPVQSSLLFRCARELLVNVARHSGCAAASVSLRATPTAWVLSVSDRGRGCADIDAAMGSGGFGLASIRERIGYLNGSTSLRSVPGEGTEVILSIPRDGENLP</sequence>
<gene>
    <name evidence="7" type="ORF">DFR40_1678</name>
</gene>
<dbReference type="Pfam" id="PF08447">
    <property type="entry name" value="PAS_3"/>
    <property type="match status" value="1"/>
</dbReference>
<evidence type="ECO:0000313" key="7">
    <source>
        <dbReference type="EMBL" id="RKT58656.1"/>
    </source>
</evidence>
<dbReference type="PANTHER" id="PTHR24421:SF58">
    <property type="entry name" value="SIGNAL TRANSDUCTION HISTIDINE-PROTEIN KINASE_PHOSPHATASE UHPB"/>
    <property type="match status" value="1"/>
</dbReference>
<dbReference type="Pfam" id="PF02518">
    <property type="entry name" value="HATPase_c"/>
    <property type="match status" value="1"/>
</dbReference>
<reference evidence="7 8" key="1">
    <citation type="submission" date="2018-10" db="EMBL/GenBank/DDBJ databases">
        <title>Genomic Encyclopedia of Type Strains, Phase IV (KMG-IV): sequencing the most valuable type-strain genomes for metagenomic binning, comparative biology and taxonomic classification.</title>
        <authorList>
            <person name="Goeker M."/>
        </authorList>
    </citation>
    <scope>NUCLEOTIDE SEQUENCE [LARGE SCALE GENOMIC DNA]</scope>
    <source>
        <strain evidence="7 8">DSM 23841</strain>
    </source>
</reference>
<dbReference type="GO" id="GO:0000155">
    <property type="term" value="F:phosphorelay sensor kinase activity"/>
    <property type="evidence" value="ECO:0007669"/>
    <property type="project" value="InterPro"/>
</dbReference>
<dbReference type="Pfam" id="PF07730">
    <property type="entry name" value="HisKA_3"/>
    <property type="match status" value="1"/>
</dbReference>
<dbReference type="OrthoDB" id="8700796at2"/>
<dbReference type="InterPro" id="IPR000700">
    <property type="entry name" value="PAS-assoc_C"/>
</dbReference>
<organism evidence="7 8">
    <name type="scientific">Azonexus fungiphilus</name>
    <dbReference type="NCBI Taxonomy" id="146940"/>
    <lineage>
        <taxon>Bacteria</taxon>
        <taxon>Pseudomonadati</taxon>
        <taxon>Pseudomonadota</taxon>
        <taxon>Betaproteobacteria</taxon>
        <taxon>Rhodocyclales</taxon>
        <taxon>Azonexaceae</taxon>
        <taxon>Azonexus</taxon>
    </lineage>
</organism>
<proteinExistence type="predicted"/>
<dbReference type="InterPro" id="IPR001610">
    <property type="entry name" value="PAC"/>
</dbReference>
<dbReference type="InterPro" id="IPR050482">
    <property type="entry name" value="Sensor_HK_TwoCompSys"/>
</dbReference>
<dbReference type="Gene3D" id="3.30.450.20">
    <property type="entry name" value="PAS domain"/>
    <property type="match status" value="2"/>
</dbReference>
<evidence type="ECO:0000256" key="1">
    <source>
        <dbReference type="ARBA" id="ARBA00022679"/>
    </source>
</evidence>
<dbReference type="Proteomes" id="UP000270626">
    <property type="component" value="Unassembled WGS sequence"/>
</dbReference>
<dbReference type="SMART" id="SM00387">
    <property type="entry name" value="HATPase_c"/>
    <property type="match status" value="1"/>
</dbReference>
<dbReference type="AlphaFoldDB" id="A0A495WAB9"/>
<feature type="domain" description="PAS" evidence="5">
    <location>
        <begin position="133"/>
        <end position="196"/>
    </location>
</feature>
<dbReference type="Gene3D" id="3.30.565.10">
    <property type="entry name" value="Histidine kinase-like ATPase, C-terminal domain"/>
    <property type="match status" value="1"/>
</dbReference>
<dbReference type="InterPro" id="IPR003594">
    <property type="entry name" value="HATPase_dom"/>
</dbReference>
<evidence type="ECO:0000313" key="8">
    <source>
        <dbReference type="Proteomes" id="UP000270626"/>
    </source>
</evidence>
<evidence type="ECO:0000259" key="6">
    <source>
        <dbReference type="PROSITE" id="PS50113"/>
    </source>
</evidence>
<dbReference type="InterPro" id="IPR035965">
    <property type="entry name" value="PAS-like_dom_sf"/>
</dbReference>
<dbReference type="SMART" id="SM00086">
    <property type="entry name" value="PAC"/>
    <property type="match status" value="1"/>
</dbReference>
<dbReference type="PROSITE" id="PS50112">
    <property type="entry name" value="PAS"/>
    <property type="match status" value="1"/>
</dbReference>
<dbReference type="CDD" id="cd00130">
    <property type="entry name" value="PAS"/>
    <property type="match status" value="2"/>
</dbReference>
<dbReference type="SUPFAM" id="SSF55874">
    <property type="entry name" value="ATPase domain of HSP90 chaperone/DNA topoisomerase II/histidine kinase"/>
    <property type="match status" value="1"/>
</dbReference>
<dbReference type="InterPro" id="IPR013655">
    <property type="entry name" value="PAS_fold_3"/>
</dbReference>
<evidence type="ECO:0000256" key="3">
    <source>
        <dbReference type="ARBA" id="ARBA00023012"/>
    </source>
</evidence>
<dbReference type="Pfam" id="PF08448">
    <property type="entry name" value="PAS_4"/>
    <property type="match status" value="1"/>
</dbReference>
<keyword evidence="1" id="KW-0808">Transferase</keyword>
<name>A0A495WAB9_9RHOO</name>
<evidence type="ECO:0000256" key="4">
    <source>
        <dbReference type="SAM" id="Coils"/>
    </source>
</evidence>
<keyword evidence="8" id="KW-1185">Reference proteome</keyword>
<feature type="coiled-coil region" evidence="4">
    <location>
        <begin position="244"/>
        <end position="280"/>
    </location>
</feature>
<dbReference type="NCBIfam" id="TIGR00229">
    <property type="entry name" value="sensory_box"/>
    <property type="match status" value="2"/>
</dbReference>
<keyword evidence="3" id="KW-0902">Two-component regulatory system</keyword>
<comment type="caution">
    <text evidence="7">The sequence shown here is derived from an EMBL/GenBank/DDBJ whole genome shotgun (WGS) entry which is preliminary data.</text>
</comment>
<evidence type="ECO:0000259" key="5">
    <source>
        <dbReference type="PROSITE" id="PS50112"/>
    </source>
</evidence>
<dbReference type="InterPro" id="IPR011712">
    <property type="entry name" value="Sig_transdc_His_kin_sub3_dim/P"/>
</dbReference>
<dbReference type="GO" id="GO:0046983">
    <property type="term" value="F:protein dimerization activity"/>
    <property type="evidence" value="ECO:0007669"/>
    <property type="project" value="InterPro"/>
</dbReference>
<dbReference type="PANTHER" id="PTHR24421">
    <property type="entry name" value="NITRATE/NITRITE SENSOR PROTEIN NARX-RELATED"/>
    <property type="match status" value="1"/>
</dbReference>